<keyword evidence="1" id="KW-0677">Repeat</keyword>
<dbReference type="FunFam" id="1.25.40.10:FF:000348">
    <property type="entry name" value="Pentatricopeptide repeat-containing protein chloroplastic"/>
    <property type="match status" value="1"/>
</dbReference>
<dbReference type="FunFam" id="1.25.40.10:FF:000184">
    <property type="entry name" value="Pentatricopeptide repeat-containing protein, chloroplastic"/>
    <property type="match status" value="1"/>
</dbReference>
<dbReference type="Pfam" id="PF20431">
    <property type="entry name" value="E_motif"/>
    <property type="match status" value="1"/>
</dbReference>
<dbReference type="InterPro" id="IPR046960">
    <property type="entry name" value="PPR_At4g14850-like_plant"/>
</dbReference>
<dbReference type="Gene3D" id="1.25.40.10">
    <property type="entry name" value="Tetratricopeptide repeat domain"/>
    <property type="match status" value="3"/>
</dbReference>
<dbReference type="Pfam" id="PF13041">
    <property type="entry name" value="PPR_2"/>
    <property type="match status" value="1"/>
</dbReference>
<gene>
    <name evidence="3" type="ORF">QJS04_geneDACA021069</name>
</gene>
<comment type="caution">
    <text evidence="3">The sequence shown here is derived from an EMBL/GenBank/DDBJ whole genome shotgun (WGS) entry which is preliminary data.</text>
</comment>
<dbReference type="AlphaFoldDB" id="A0AAV9B362"/>
<dbReference type="InterPro" id="IPR046848">
    <property type="entry name" value="E_motif"/>
</dbReference>
<dbReference type="PANTHER" id="PTHR47926:SF345">
    <property type="entry name" value="(WILD MALAYSIAN BANANA) HYPOTHETICAL PROTEIN"/>
    <property type="match status" value="1"/>
</dbReference>
<dbReference type="EMBL" id="JAUJYN010000005">
    <property type="protein sequence ID" value="KAK1270798.1"/>
    <property type="molecule type" value="Genomic_DNA"/>
</dbReference>
<reference evidence="3" key="2">
    <citation type="submission" date="2023-06" db="EMBL/GenBank/DDBJ databases">
        <authorList>
            <person name="Ma L."/>
            <person name="Liu K.-W."/>
            <person name="Li Z."/>
            <person name="Hsiao Y.-Y."/>
            <person name="Qi Y."/>
            <person name="Fu T."/>
            <person name="Tang G."/>
            <person name="Zhang D."/>
            <person name="Sun W.-H."/>
            <person name="Liu D.-K."/>
            <person name="Li Y."/>
            <person name="Chen G.-Z."/>
            <person name="Liu X.-D."/>
            <person name="Liao X.-Y."/>
            <person name="Jiang Y.-T."/>
            <person name="Yu X."/>
            <person name="Hao Y."/>
            <person name="Huang J."/>
            <person name="Zhao X.-W."/>
            <person name="Ke S."/>
            <person name="Chen Y.-Y."/>
            <person name="Wu W.-L."/>
            <person name="Hsu J.-L."/>
            <person name="Lin Y.-F."/>
            <person name="Huang M.-D."/>
            <person name="Li C.-Y."/>
            <person name="Huang L."/>
            <person name="Wang Z.-W."/>
            <person name="Zhao X."/>
            <person name="Zhong W.-Y."/>
            <person name="Peng D.-H."/>
            <person name="Ahmad S."/>
            <person name="Lan S."/>
            <person name="Zhang J.-S."/>
            <person name="Tsai W.-C."/>
            <person name="Van De Peer Y."/>
            <person name="Liu Z.-J."/>
        </authorList>
    </citation>
    <scope>NUCLEOTIDE SEQUENCE</scope>
    <source>
        <strain evidence="3">SCP</strain>
        <tissue evidence="3">Leaves</tissue>
    </source>
</reference>
<name>A0AAV9B362_ACOGR</name>
<evidence type="ECO:0000256" key="2">
    <source>
        <dbReference type="PROSITE-ProRule" id="PRU00708"/>
    </source>
</evidence>
<evidence type="ECO:0000313" key="3">
    <source>
        <dbReference type="EMBL" id="KAK1270798.1"/>
    </source>
</evidence>
<accession>A0AAV9B362</accession>
<sequence length="468" mass="52560">MLSRSRIPSLLSLNSALGELARGARPHQAISLYNRSRCEGFFFPDNYTLPLVLKASGRLSFLRKGEELHCTSFRLGFESDVFVQNSLISMYSACGDLGTAHRVFDLVPESVRDVVTWNSMISAYAKCGVVEDARRLFDRLLDNNVVCWTSMVSGYTQSGRFREAIELFREMQVCDVKANEAIVVCVISACAHLGALDQGKWVHTYCEINGIEMGNNVNNALIDLYSKCGDLERAMRIFHGLVHRDVFSWTVMICGLAMNGNSEEALNLFSEMRSSSEVRPNEVTFLGVLSACSHAGLVDRGCFYFDCMKRTYMLTPKIEHFGCMVDLLGRANLLMEAKEFIRMMPIKADVVIWHSLLFAYQMHNNVELAEYATSWILKLEPRKCGVHVLLSNVYASASRWGDVKKVRKGMNDHGIGKLPGCTFIEINGIVHEFLAGDRSHPLVETIYNIILGMNKILLTEGYIPHTSD</sequence>
<dbReference type="Pfam" id="PF01535">
    <property type="entry name" value="PPR"/>
    <property type="match status" value="4"/>
</dbReference>
<dbReference type="PROSITE" id="PS51375">
    <property type="entry name" value="PPR"/>
    <property type="match status" value="3"/>
</dbReference>
<dbReference type="SUPFAM" id="SSF48452">
    <property type="entry name" value="TPR-like"/>
    <property type="match status" value="1"/>
</dbReference>
<proteinExistence type="predicted"/>
<organism evidence="3 4">
    <name type="scientific">Acorus gramineus</name>
    <name type="common">Dwarf sweet flag</name>
    <dbReference type="NCBI Taxonomy" id="55184"/>
    <lineage>
        <taxon>Eukaryota</taxon>
        <taxon>Viridiplantae</taxon>
        <taxon>Streptophyta</taxon>
        <taxon>Embryophyta</taxon>
        <taxon>Tracheophyta</taxon>
        <taxon>Spermatophyta</taxon>
        <taxon>Magnoliopsida</taxon>
        <taxon>Liliopsida</taxon>
        <taxon>Acoraceae</taxon>
        <taxon>Acorus</taxon>
    </lineage>
</organism>
<dbReference type="GO" id="GO:0009451">
    <property type="term" value="P:RNA modification"/>
    <property type="evidence" value="ECO:0007669"/>
    <property type="project" value="InterPro"/>
</dbReference>
<feature type="repeat" description="PPR" evidence="2">
    <location>
        <begin position="148"/>
        <end position="178"/>
    </location>
</feature>
<dbReference type="InterPro" id="IPR011990">
    <property type="entry name" value="TPR-like_helical_dom_sf"/>
</dbReference>
<evidence type="ECO:0000313" key="4">
    <source>
        <dbReference type="Proteomes" id="UP001179952"/>
    </source>
</evidence>
<protein>
    <submittedName>
        <fullName evidence="3">Pentatricopeptide repeat-containing protein</fullName>
    </submittedName>
</protein>
<dbReference type="Proteomes" id="UP001179952">
    <property type="component" value="Unassembled WGS sequence"/>
</dbReference>
<dbReference type="NCBIfam" id="TIGR00756">
    <property type="entry name" value="PPR"/>
    <property type="match status" value="3"/>
</dbReference>
<dbReference type="PANTHER" id="PTHR47926">
    <property type="entry name" value="PENTATRICOPEPTIDE REPEAT-CONTAINING PROTEIN"/>
    <property type="match status" value="1"/>
</dbReference>
<evidence type="ECO:0000256" key="1">
    <source>
        <dbReference type="ARBA" id="ARBA00022737"/>
    </source>
</evidence>
<dbReference type="InterPro" id="IPR002885">
    <property type="entry name" value="PPR_rpt"/>
</dbReference>
<reference evidence="3" key="1">
    <citation type="journal article" date="2023" name="Nat. Commun.">
        <title>Diploid and tetraploid genomes of Acorus and the evolution of monocots.</title>
        <authorList>
            <person name="Ma L."/>
            <person name="Liu K.W."/>
            <person name="Li Z."/>
            <person name="Hsiao Y.Y."/>
            <person name="Qi Y."/>
            <person name="Fu T."/>
            <person name="Tang G.D."/>
            <person name="Zhang D."/>
            <person name="Sun W.H."/>
            <person name="Liu D.K."/>
            <person name="Li Y."/>
            <person name="Chen G.Z."/>
            <person name="Liu X.D."/>
            <person name="Liao X.Y."/>
            <person name="Jiang Y.T."/>
            <person name="Yu X."/>
            <person name="Hao Y."/>
            <person name="Huang J."/>
            <person name="Zhao X.W."/>
            <person name="Ke S."/>
            <person name="Chen Y.Y."/>
            <person name="Wu W.L."/>
            <person name="Hsu J.L."/>
            <person name="Lin Y.F."/>
            <person name="Huang M.D."/>
            <person name="Li C.Y."/>
            <person name="Huang L."/>
            <person name="Wang Z.W."/>
            <person name="Zhao X."/>
            <person name="Zhong W.Y."/>
            <person name="Peng D.H."/>
            <person name="Ahmad S."/>
            <person name="Lan S."/>
            <person name="Zhang J.S."/>
            <person name="Tsai W.C."/>
            <person name="Van de Peer Y."/>
            <person name="Liu Z.J."/>
        </authorList>
    </citation>
    <scope>NUCLEOTIDE SEQUENCE</scope>
    <source>
        <strain evidence="3">SCP</strain>
    </source>
</reference>
<feature type="repeat" description="PPR" evidence="2">
    <location>
        <begin position="113"/>
        <end position="147"/>
    </location>
</feature>
<keyword evidence="4" id="KW-1185">Reference proteome</keyword>
<feature type="repeat" description="PPR" evidence="2">
    <location>
        <begin position="245"/>
        <end position="279"/>
    </location>
</feature>
<dbReference type="GO" id="GO:0003723">
    <property type="term" value="F:RNA binding"/>
    <property type="evidence" value="ECO:0007669"/>
    <property type="project" value="InterPro"/>
</dbReference>